<accession>E4X1R2</accession>
<name>E4X1R2_OIKDI</name>
<dbReference type="OrthoDB" id="10477545at2759"/>
<protein>
    <submittedName>
        <fullName evidence="2">Uncharacterized protein</fullName>
    </submittedName>
</protein>
<comment type="similarity">
    <text evidence="1">Belongs to the cornifelin family.</text>
</comment>
<evidence type="ECO:0000313" key="2">
    <source>
        <dbReference type="EMBL" id="CBY23379.1"/>
    </source>
</evidence>
<organism evidence="2">
    <name type="scientific">Oikopleura dioica</name>
    <name type="common">Tunicate</name>
    <dbReference type="NCBI Taxonomy" id="34765"/>
    <lineage>
        <taxon>Eukaryota</taxon>
        <taxon>Metazoa</taxon>
        <taxon>Chordata</taxon>
        <taxon>Tunicata</taxon>
        <taxon>Appendicularia</taxon>
        <taxon>Copelata</taxon>
        <taxon>Oikopleuridae</taxon>
        <taxon>Oikopleura</taxon>
    </lineage>
</organism>
<dbReference type="AlphaFoldDB" id="E4X1R2"/>
<dbReference type="InParanoid" id="E4X1R2"/>
<dbReference type="EMBL" id="FN654793">
    <property type="protein sequence ID" value="CBY36528.1"/>
    <property type="molecule type" value="Genomic_DNA"/>
</dbReference>
<dbReference type="Pfam" id="PF04749">
    <property type="entry name" value="PLAC8"/>
    <property type="match status" value="1"/>
</dbReference>
<dbReference type="Proteomes" id="UP000001307">
    <property type="component" value="Unassembled WGS sequence"/>
</dbReference>
<evidence type="ECO:0000256" key="1">
    <source>
        <dbReference type="ARBA" id="ARBA00009024"/>
    </source>
</evidence>
<dbReference type="EMBL" id="FN653021">
    <property type="protein sequence ID" value="CBY23379.1"/>
    <property type="molecule type" value="Genomic_DNA"/>
</dbReference>
<dbReference type="Proteomes" id="UP000011014">
    <property type="component" value="Unassembled WGS sequence"/>
</dbReference>
<proteinExistence type="inferred from homology"/>
<gene>
    <name evidence="2" type="ORF">GSOID_T00015813001</name>
    <name evidence="3" type="ORF">GSOID_T00029539001</name>
</gene>
<keyword evidence="4" id="KW-1185">Reference proteome</keyword>
<evidence type="ECO:0000313" key="3">
    <source>
        <dbReference type="EMBL" id="CBY36528.1"/>
    </source>
</evidence>
<sequence>MAPTQYPQTGVVVNQPVAYAQGAWIRPDLCGLCCDGTCCYAACCAPCARGEQAQLMGGSYCASFLIRSCFFCFSVCVLSSERNQIRMRYNIPATDGFCTVLCCESCVLAQHLYQLRGVRPPF</sequence>
<reference evidence="2" key="1">
    <citation type="journal article" date="2010" name="Science">
        <title>Plasticity of animal genome architecture unmasked by rapid evolution of a pelagic tunicate.</title>
        <authorList>
            <person name="Denoeud F."/>
            <person name="Henriet S."/>
            <person name="Mungpakdee S."/>
            <person name="Aury J.M."/>
            <person name="Da Silva C."/>
            <person name="Brinkmann H."/>
            <person name="Mikhaleva J."/>
            <person name="Olsen L.C."/>
            <person name="Jubin C."/>
            <person name="Canestro C."/>
            <person name="Bouquet J.M."/>
            <person name="Danks G."/>
            <person name="Poulain J."/>
            <person name="Campsteijn C."/>
            <person name="Adamski M."/>
            <person name="Cross I."/>
            <person name="Yadetie F."/>
            <person name="Muffato M."/>
            <person name="Louis A."/>
            <person name="Butcher S."/>
            <person name="Tsagkogeorga G."/>
            <person name="Konrad A."/>
            <person name="Singh S."/>
            <person name="Jensen M.F."/>
            <person name="Cong E.H."/>
            <person name="Eikeseth-Otteraa H."/>
            <person name="Noel B."/>
            <person name="Anthouard V."/>
            <person name="Porcel B.M."/>
            <person name="Kachouri-Lafond R."/>
            <person name="Nishino A."/>
            <person name="Ugolini M."/>
            <person name="Chourrout P."/>
            <person name="Nishida H."/>
            <person name="Aasland R."/>
            <person name="Huzurbazar S."/>
            <person name="Westhof E."/>
            <person name="Delsuc F."/>
            <person name="Lehrach H."/>
            <person name="Reinhardt R."/>
            <person name="Weissenbach J."/>
            <person name="Roy S.W."/>
            <person name="Artiguenave F."/>
            <person name="Postlethwait J.H."/>
            <person name="Manak J.R."/>
            <person name="Thompson E.M."/>
            <person name="Jaillon O."/>
            <person name="Du Pasquier L."/>
            <person name="Boudinot P."/>
            <person name="Liberles D.A."/>
            <person name="Volff J.N."/>
            <person name="Philippe H."/>
            <person name="Lenhard B."/>
            <person name="Roest Crollius H."/>
            <person name="Wincker P."/>
            <person name="Chourrout D."/>
        </authorList>
    </citation>
    <scope>NUCLEOTIDE SEQUENCE [LARGE SCALE GENOMIC DNA]</scope>
</reference>
<evidence type="ECO:0000313" key="4">
    <source>
        <dbReference type="Proteomes" id="UP000001307"/>
    </source>
</evidence>
<dbReference type="InterPro" id="IPR006461">
    <property type="entry name" value="PLAC_motif_containing"/>
</dbReference>